<reference evidence="2" key="1">
    <citation type="journal article" date="2018" name="DNA Res.">
        <title>Multiple hybrid de novo genome assembly of finger millet, an orphan allotetraploid crop.</title>
        <authorList>
            <person name="Hatakeyama M."/>
            <person name="Aluri S."/>
            <person name="Balachadran M.T."/>
            <person name="Sivarajan S.R."/>
            <person name="Patrignani A."/>
            <person name="Gruter S."/>
            <person name="Poveda L."/>
            <person name="Shimizu-Inatsugi R."/>
            <person name="Baeten J."/>
            <person name="Francoijs K.J."/>
            <person name="Nataraja K.N."/>
            <person name="Reddy Y.A.N."/>
            <person name="Phadnis S."/>
            <person name="Ravikumar R.L."/>
            <person name="Schlapbach R."/>
            <person name="Sreeman S.M."/>
            <person name="Shimizu K.K."/>
        </authorList>
    </citation>
    <scope>NUCLEOTIDE SEQUENCE</scope>
</reference>
<feature type="region of interest" description="Disordered" evidence="1">
    <location>
        <begin position="1"/>
        <end position="37"/>
    </location>
</feature>
<evidence type="ECO:0000256" key="1">
    <source>
        <dbReference type="SAM" id="MobiDB-lite"/>
    </source>
</evidence>
<proteinExistence type="predicted"/>
<evidence type="ECO:0000313" key="3">
    <source>
        <dbReference type="Proteomes" id="UP001054889"/>
    </source>
</evidence>
<evidence type="ECO:0000313" key="2">
    <source>
        <dbReference type="EMBL" id="GJM99518.1"/>
    </source>
</evidence>
<reference evidence="2" key="2">
    <citation type="submission" date="2021-12" db="EMBL/GenBank/DDBJ databases">
        <title>Resequencing data analysis of finger millet.</title>
        <authorList>
            <person name="Hatakeyama M."/>
            <person name="Aluri S."/>
            <person name="Balachadran M.T."/>
            <person name="Sivarajan S.R."/>
            <person name="Poveda L."/>
            <person name="Shimizu-Inatsugi R."/>
            <person name="Schlapbach R."/>
            <person name="Sreeman S.M."/>
            <person name="Shimizu K.K."/>
        </authorList>
    </citation>
    <scope>NUCLEOTIDE SEQUENCE</scope>
</reference>
<feature type="compositionally biased region" description="Polar residues" evidence="1">
    <location>
        <begin position="26"/>
        <end position="37"/>
    </location>
</feature>
<organism evidence="2 3">
    <name type="scientific">Eleusine coracana subsp. coracana</name>
    <dbReference type="NCBI Taxonomy" id="191504"/>
    <lineage>
        <taxon>Eukaryota</taxon>
        <taxon>Viridiplantae</taxon>
        <taxon>Streptophyta</taxon>
        <taxon>Embryophyta</taxon>
        <taxon>Tracheophyta</taxon>
        <taxon>Spermatophyta</taxon>
        <taxon>Magnoliopsida</taxon>
        <taxon>Liliopsida</taxon>
        <taxon>Poales</taxon>
        <taxon>Poaceae</taxon>
        <taxon>PACMAD clade</taxon>
        <taxon>Chloridoideae</taxon>
        <taxon>Cynodonteae</taxon>
        <taxon>Eleusininae</taxon>
        <taxon>Eleusine</taxon>
    </lineage>
</organism>
<feature type="compositionally biased region" description="Low complexity" evidence="1">
    <location>
        <begin position="1"/>
        <end position="19"/>
    </location>
</feature>
<comment type="caution">
    <text evidence="2">The sequence shown here is derived from an EMBL/GenBank/DDBJ whole genome shotgun (WGS) entry which is preliminary data.</text>
</comment>
<sequence>MPSGGTVAATSSSGAPAAARNDVVGNGQNSPPVWTSGTADAWTSVVVAGRTDGGGGAAAMSRLRLARVRSSLCAFWWPPSAWEL</sequence>
<name>A0AAV5CLZ1_ELECO</name>
<keyword evidence="3" id="KW-1185">Reference proteome</keyword>
<accession>A0AAV5CLZ1</accession>
<dbReference type="EMBL" id="BQKI01000007">
    <property type="protein sequence ID" value="GJM99518.1"/>
    <property type="molecule type" value="Genomic_DNA"/>
</dbReference>
<protein>
    <submittedName>
        <fullName evidence="2">Uncharacterized protein</fullName>
    </submittedName>
</protein>
<dbReference type="Proteomes" id="UP001054889">
    <property type="component" value="Unassembled WGS sequence"/>
</dbReference>
<gene>
    <name evidence="2" type="primary">ga16624</name>
    <name evidence="2" type="ORF">PR202_ga16624</name>
</gene>
<dbReference type="AlphaFoldDB" id="A0AAV5CLZ1"/>